<reference evidence="11" key="2">
    <citation type="submission" date="2023-05" db="EMBL/GenBank/DDBJ databases">
        <authorList>
            <person name="Schelkunov M.I."/>
        </authorList>
    </citation>
    <scope>NUCLEOTIDE SEQUENCE</scope>
    <source>
        <strain evidence="11">Hsosn_3</strain>
        <tissue evidence="11">Leaf</tissue>
    </source>
</reference>
<dbReference type="PANTHER" id="PTHR45723">
    <property type="entry name" value="SERINE/THREONINE-PROTEIN KINASE RIO1"/>
    <property type="match status" value="1"/>
</dbReference>
<dbReference type="InterPro" id="IPR051272">
    <property type="entry name" value="RIO-type_Ser/Thr_kinase"/>
</dbReference>
<dbReference type="AlphaFoldDB" id="A0AAD8H1T4"/>
<evidence type="ECO:0000256" key="9">
    <source>
        <dbReference type="SAM" id="MobiDB-lite"/>
    </source>
</evidence>
<evidence type="ECO:0000256" key="7">
    <source>
        <dbReference type="ARBA" id="ARBA00047899"/>
    </source>
</evidence>
<evidence type="ECO:0000256" key="8">
    <source>
        <dbReference type="ARBA" id="ARBA00048679"/>
    </source>
</evidence>
<keyword evidence="12" id="KW-1185">Reference proteome</keyword>
<organism evidence="11 12">
    <name type="scientific">Heracleum sosnowskyi</name>
    <dbReference type="NCBI Taxonomy" id="360622"/>
    <lineage>
        <taxon>Eukaryota</taxon>
        <taxon>Viridiplantae</taxon>
        <taxon>Streptophyta</taxon>
        <taxon>Embryophyta</taxon>
        <taxon>Tracheophyta</taxon>
        <taxon>Spermatophyta</taxon>
        <taxon>Magnoliopsida</taxon>
        <taxon>eudicotyledons</taxon>
        <taxon>Gunneridae</taxon>
        <taxon>Pentapetalae</taxon>
        <taxon>asterids</taxon>
        <taxon>campanulids</taxon>
        <taxon>Apiales</taxon>
        <taxon>Apiaceae</taxon>
        <taxon>Apioideae</taxon>
        <taxon>apioid superclade</taxon>
        <taxon>Tordylieae</taxon>
        <taxon>Tordyliinae</taxon>
        <taxon>Heracleum</taxon>
    </lineage>
</organism>
<dbReference type="GO" id="GO:0004674">
    <property type="term" value="F:protein serine/threonine kinase activity"/>
    <property type="evidence" value="ECO:0007669"/>
    <property type="project" value="UniProtKB-KW"/>
</dbReference>
<keyword evidence="4" id="KW-0547">Nucleotide-binding</keyword>
<comment type="caution">
    <text evidence="11">The sequence shown here is derived from an EMBL/GenBank/DDBJ whole genome shotgun (WGS) entry which is preliminary data.</text>
</comment>
<dbReference type="Pfam" id="PF01163">
    <property type="entry name" value="RIO1"/>
    <property type="match status" value="1"/>
</dbReference>
<dbReference type="Proteomes" id="UP001237642">
    <property type="component" value="Unassembled WGS sequence"/>
</dbReference>
<evidence type="ECO:0000256" key="5">
    <source>
        <dbReference type="ARBA" id="ARBA00022777"/>
    </source>
</evidence>
<feature type="region of interest" description="Disordered" evidence="9">
    <location>
        <begin position="78"/>
        <end position="124"/>
    </location>
</feature>
<evidence type="ECO:0000256" key="2">
    <source>
        <dbReference type="ARBA" id="ARBA00022527"/>
    </source>
</evidence>
<dbReference type="Gene3D" id="1.10.510.10">
    <property type="entry name" value="Transferase(Phosphotransferase) domain 1"/>
    <property type="match status" value="1"/>
</dbReference>
<comment type="catalytic activity">
    <reaction evidence="8">
        <text>L-seryl-[protein] + ATP = O-phospho-L-seryl-[protein] + ADP + H(+)</text>
        <dbReference type="Rhea" id="RHEA:17989"/>
        <dbReference type="Rhea" id="RHEA-COMP:9863"/>
        <dbReference type="Rhea" id="RHEA-COMP:11604"/>
        <dbReference type="ChEBI" id="CHEBI:15378"/>
        <dbReference type="ChEBI" id="CHEBI:29999"/>
        <dbReference type="ChEBI" id="CHEBI:30616"/>
        <dbReference type="ChEBI" id="CHEBI:83421"/>
        <dbReference type="ChEBI" id="CHEBI:456216"/>
        <dbReference type="EC" id="2.7.11.1"/>
    </reaction>
</comment>
<keyword evidence="5" id="KW-0418">Kinase</keyword>
<dbReference type="EC" id="2.7.11.1" evidence="1"/>
<dbReference type="InterPro" id="IPR018934">
    <property type="entry name" value="RIO_dom"/>
</dbReference>
<evidence type="ECO:0000256" key="3">
    <source>
        <dbReference type="ARBA" id="ARBA00022679"/>
    </source>
</evidence>
<name>A0AAD8H1T4_9APIA</name>
<feature type="domain" description="RIO-type" evidence="10">
    <location>
        <begin position="1"/>
        <end position="49"/>
    </location>
</feature>
<evidence type="ECO:0000313" key="11">
    <source>
        <dbReference type="EMBL" id="KAK1357941.1"/>
    </source>
</evidence>
<gene>
    <name evidence="11" type="ORF">POM88_051197</name>
</gene>
<sequence>MHQGHLYIIDVSQSVDLDHPHALEFLQDDCIHVSDFFKKHGVPVMTIHELFDFIVDPSITDESVDSYLEKGLGEVLSGDQTSLSGKDHQQQAGDIISEPPTDLVDNINSEETESDNETDHAQQQ</sequence>
<evidence type="ECO:0000313" key="12">
    <source>
        <dbReference type="Proteomes" id="UP001237642"/>
    </source>
</evidence>
<reference evidence="11" key="1">
    <citation type="submission" date="2023-02" db="EMBL/GenBank/DDBJ databases">
        <title>Genome of toxic invasive species Heracleum sosnowskyi carries increased number of genes despite the absence of recent whole-genome duplications.</title>
        <authorList>
            <person name="Schelkunov M."/>
            <person name="Shtratnikova V."/>
            <person name="Makarenko M."/>
            <person name="Klepikova A."/>
            <person name="Omelchenko D."/>
            <person name="Novikova G."/>
            <person name="Obukhova E."/>
            <person name="Bogdanov V."/>
            <person name="Penin A."/>
            <person name="Logacheva M."/>
        </authorList>
    </citation>
    <scope>NUCLEOTIDE SEQUENCE</scope>
    <source>
        <strain evidence="11">Hsosn_3</strain>
        <tissue evidence="11">Leaf</tissue>
    </source>
</reference>
<dbReference type="EMBL" id="JAUIZM010000011">
    <property type="protein sequence ID" value="KAK1357941.1"/>
    <property type="molecule type" value="Genomic_DNA"/>
</dbReference>
<evidence type="ECO:0000256" key="6">
    <source>
        <dbReference type="ARBA" id="ARBA00022840"/>
    </source>
</evidence>
<keyword evidence="6" id="KW-0067">ATP-binding</keyword>
<evidence type="ECO:0000256" key="4">
    <source>
        <dbReference type="ARBA" id="ARBA00022741"/>
    </source>
</evidence>
<accession>A0AAD8H1T4</accession>
<evidence type="ECO:0000259" key="10">
    <source>
        <dbReference type="Pfam" id="PF01163"/>
    </source>
</evidence>
<keyword evidence="2" id="KW-0723">Serine/threonine-protein kinase</keyword>
<protein>
    <recommendedName>
        <fullName evidence="1">non-specific serine/threonine protein kinase</fullName>
        <ecNumber evidence="1">2.7.11.1</ecNumber>
    </recommendedName>
</protein>
<comment type="catalytic activity">
    <reaction evidence="7">
        <text>L-threonyl-[protein] + ATP = O-phospho-L-threonyl-[protein] + ADP + H(+)</text>
        <dbReference type="Rhea" id="RHEA:46608"/>
        <dbReference type="Rhea" id="RHEA-COMP:11060"/>
        <dbReference type="Rhea" id="RHEA-COMP:11605"/>
        <dbReference type="ChEBI" id="CHEBI:15378"/>
        <dbReference type="ChEBI" id="CHEBI:30013"/>
        <dbReference type="ChEBI" id="CHEBI:30616"/>
        <dbReference type="ChEBI" id="CHEBI:61977"/>
        <dbReference type="ChEBI" id="CHEBI:456216"/>
        <dbReference type="EC" id="2.7.11.1"/>
    </reaction>
</comment>
<evidence type="ECO:0000256" key="1">
    <source>
        <dbReference type="ARBA" id="ARBA00012513"/>
    </source>
</evidence>
<keyword evidence="3" id="KW-0808">Transferase</keyword>
<dbReference type="GO" id="GO:0005524">
    <property type="term" value="F:ATP binding"/>
    <property type="evidence" value="ECO:0007669"/>
    <property type="project" value="UniProtKB-KW"/>
</dbReference>
<proteinExistence type="predicted"/>